<accession>A0A5B7CF05</accession>
<dbReference type="EMBL" id="VSRR010000013">
    <property type="protein sequence ID" value="MPC07987.1"/>
    <property type="molecule type" value="Genomic_DNA"/>
</dbReference>
<evidence type="ECO:0000313" key="1">
    <source>
        <dbReference type="EMBL" id="MPC07987.1"/>
    </source>
</evidence>
<evidence type="ECO:0000313" key="2">
    <source>
        <dbReference type="Proteomes" id="UP000324222"/>
    </source>
</evidence>
<keyword evidence="2" id="KW-1185">Reference proteome</keyword>
<dbReference type="Proteomes" id="UP000324222">
    <property type="component" value="Unassembled WGS sequence"/>
</dbReference>
<organism evidence="1 2">
    <name type="scientific">Portunus trituberculatus</name>
    <name type="common">Swimming crab</name>
    <name type="synonym">Neptunus trituberculatus</name>
    <dbReference type="NCBI Taxonomy" id="210409"/>
    <lineage>
        <taxon>Eukaryota</taxon>
        <taxon>Metazoa</taxon>
        <taxon>Ecdysozoa</taxon>
        <taxon>Arthropoda</taxon>
        <taxon>Crustacea</taxon>
        <taxon>Multicrustacea</taxon>
        <taxon>Malacostraca</taxon>
        <taxon>Eumalacostraca</taxon>
        <taxon>Eucarida</taxon>
        <taxon>Decapoda</taxon>
        <taxon>Pleocyemata</taxon>
        <taxon>Brachyura</taxon>
        <taxon>Eubrachyura</taxon>
        <taxon>Portunoidea</taxon>
        <taxon>Portunidae</taxon>
        <taxon>Portuninae</taxon>
        <taxon>Portunus</taxon>
    </lineage>
</organism>
<proteinExistence type="predicted"/>
<sequence>MGLRPKLRPEITAINLSERQRSVVEAGASLMQELSDIFIPSSPYPSSPPPTRAAPVNSI</sequence>
<gene>
    <name evidence="1" type="ORF">E2C01_000556</name>
</gene>
<name>A0A5B7CF05_PORTR</name>
<comment type="caution">
    <text evidence="1">The sequence shown here is derived from an EMBL/GenBank/DDBJ whole genome shotgun (WGS) entry which is preliminary data.</text>
</comment>
<dbReference type="AlphaFoldDB" id="A0A5B7CF05"/>
<reference evidence="1 2" key="1">
    <citation type="submission" date="2019-05" db="EMBL/GenBank/DDBJ databases">
        <title>Another draft genome of Portunus trituberculatus and its Hox gene families provides insights of decapod evolution.</title>
        <authorList>
            <person name="Jeong J.-H."/>
            <person name="Song I."/>
            <person name="Kim S."/>
            <person name="Choi T."/>
            <person name="Kim D."/>
            <person name="Ryu S."/>
            <person name="Kim W."/>
        </authorList>
    </citation>
    <scope>NUCLEOTIDE SEQUENCE [LARGE SCALE GENOMIC DNA]</scope>
    <source>
        <tissue evidence="1">Muscle</tissue>
    </source>
</reference>
<protein>
    <submittedName>
        <fullName evidence="1">Uncharacterized protein</fullName>
    </submittedName>
</protein>